<dbReference type="PROSITE" id="PS00626">
    <property type="entry name" value="RCC1_2"/>
    <property type="match status" value="1"/>
</dbReference>
<proteinExistence type="predicted"/>
<dbReference type="AlphaFoldDB" id="A0A0K1QEF7"/>
<dbReference type="PANTHER" id="PTHR21015:SF22">
    <property type="entry name" value="GLYCOSYLTRANSFERASE"/>
    <property type="match status" value="1"/>
</dbReference>
<keyword evidence="1" id="KW-0808">Transferase</keyword>
<keyword evidence="2" id="KW-1185">Reference proteome</keyword>
<dbReference type="InterPro" id="IPR000408">
    <property type="entry name" value="Reg_chr_condens"/>
</dbReference>
<reference evidence="1 2" key="1">
    <citation type="submission" date="2015-08" db="EMBL/GenBank/DDBJ databases">
        <authorList>
            <person name="Babu N.S."/>
            <person name="Beckwith C.J."/>
            <person name="Beseler K.G."/>
            <person name="Brison A."/>
            <person name="Carone J.V."/>
            <person name="Caskin T.P."/>
            <person name="Diamond M."/>
            <person name="Durham M.E."/>
            <person name="Foxe J.M."/>
            <person name="Go M."/>
            <person name="Henderson B.A."/>
            <person name="Jones I.B."/>
            <person name="McGettigan J.A."/>
            <person name="Micheletti S.J."/>
            <person name="Nasrallah M.E."/>
            <person name="Ortiz D."/>
            <person name="Piller C.R."/>
            <person name="Privatt S.R."/>
            <person name="Schneider S.L."/>
            <person name="Sharp S."/>
            <person name="Smith T.C."/>
            <person name="Stanton J.D."/>
            <person name="Ullery H.E."/>
            <person name="Wilson R.J."/>
            <person name="Serrano M.G."/>
            <person name="Buck G."/>
            <person name="Lee V."/>
            <person name="Wang Y."/>
            <person name="Carvalho R."/>
            <person name="Voegtly L."/>
            <person name="Shi R."/>
            <person name="Duckworth R."/>
            <person name="Johnson A."/>
            <person name="Loviza R."/>
            <person name="Walstead R."/>
            <person name="Shah Z."/>
            <person name="Kiflezghi M."/>
            <person name="Wade K."/>
            <person name="Ball S.L."/>
            <person name="Bradley K.W."/>
            <person name="Asai D.J."/>
            <person name="Bowman C.A."/>
            <person name="Russell D.A."/>
            <person name="Pope W.H."/>
            <person name="Jacobs-Sera D."/>
            <person name="Hendrix R.W."/>
            <person name="Hatfull G.F."/>
        </authorList>
    </citation>
    <scope>NUCLEOTIDE SEQUENCE [LARGE SCALE GENOMIC DNA]</scope>
    <source>
        <strain evidence="1 2">DSM 27648</strain>
    </source>
</reference>
<gene>
    <name evidence="1" type="ORF">AKJ09_10715</name>
</gene>
<dbReference type="NCBIfam" id="TIGR00661">
    <property type="entry name" value="MJ1255"/>
    <property type="match status" value="1"/>
</dbReference>
<dbReference type="SUPFAM" id="SSF53756">
    <property type="entry name" value="UDP-Glycosyltransferase/glycogen phosphorylase"/>
    <property type="match status" value="1"/>
</dbReference>
<dbReference type="PATRIC" id="fig|1391654.3.peg.10854"/>
<dbReference type="Proteomes" id="UP000064967">
    <property type="component" value="Chromosome"/>
</dbReference>
<dbReference type="Gene3D" id="3.40.50.2000">
    <property type="entry name" value="Glycogen Phosphorylase B"/>
    <property type="match status" value="1"/>
</dbReference>
<dbReference type="EMBL" id="CP012333">
    <property type="protein sequence ID" value="AKV04052.1"/>
    <property type="molecule type" value="Genomic_DNA"/>
</dbReference>
<accession>A0A0K1QEF7</accession>
<name>A0A0K1QEF7_9BACT</name>
<evidence type="ECO:0000313" key="2">
    <source>
        <dbReference type="Proteomes" id="UP000064967"/>
    </source>
</evidence>
<dbReference type="InterPro" id="IPR005262">
    <property type="entry name" value="MJ1255-like"/>
</dbReference>
<dbReference type="KEGG" id="llu:AKJ09_10715"/>
<protein>
    <submittedName>
        <fullName evidence="1">Glycosyltransferase</fullName>
    </submittedName>
</protein>
<dbReference type="Pfam" id="PF13528">
    <property type="entry name" value="Glyco_trans_1_3"/>
    <property type="match status" value="1"/>
</dbReference>
<organism evidence="1 2">
    <name type="scientific">Labilithrix luteola</name>
    <dbReference type="NCBI Taxonomy" id="1391654"/>
    <lineage>
        <taxon>Bacteria</taxon>
        <taxon>Pseudomonadati</taxon>
        <taxon>Myxococcota</taxon>
        <taxon>Polyangia</taxon>
        <taxon>Polyangiales</taxon>
        <taxon>Labilitrichaceae</taxon>
        <taxon>Labilithrix</taxon>
    </lineage>
</organism>
<dbReference type="PANTHER" id="PTHR21015">
    <property type="entry name" value="UDP-N-ACETYLGLUCOSAMINE--N-ACETYLMURAMYL-(PENTAPEPTIDE) PYROPHOSPHORYL-UNDECAPRENOL N-ACETYLGLUCOSAMINE TRANSFERASE 1"/>
    <property type="match status" value="1"/>
</dbReference>
<dbReference type="GO" id="GO:0016757">
    <property type="term" value="F:glycosyltransferase activity"/>
    <property type="evidence" value="ECO:0007669"/>
    <property type="project" value="TreeGrafter"/>
</dbReference>
<sequence length="388" mass="43559">MGDVSMAAAGRRHAVALASRRVELTIHFVPMKILYGVVGEGMGHAMRSRVILEHLVSHDHEVEIMASGRAVDFLSKRFDGVNRIHGLHMIYEENQVRIGKTALSNVVGGATGLPKNIAAYFDIFTSFRPQAVISDFESWTYLYAKTHRLPILSIDNMQIINRCTLPEPIIEGHAAEFQLTKTFIKSKLPFCDEYFITTFFRPPVRKEKTRLFPPILRPEILNANRRAGEHLLVYTTGEGNQSLAETLRRTGFECRIYGMKRNLAKEEVDGNLRFQPFSEDKFIDDLASSRAVIAGGGFTLMGEAVYLQKPMLAVPLARQFEQVLNARYLELEGYGRYAANLDDPKTILDFVAALPTYEAKLASYTQNGNKEVLGALDEWLDKAEAGVL</sequence>
<evidence type="ECO:0000313" key="1">
    <source>
        <dbReference type="EMBL" id="AKV04052.1"/>
    </source>
</evidence>
<dbReference type="STRING" id="1391654.AKJ09_10715"/>